<evidence type="ECO:0000256" key="6">
    <source>
        <dbReference type="SAM" id="MobiDB-lite"/>
    </source>
</evidence>
<dbReference type="InterPro" id="IPR002052">
    <property type="entry name" value="DNA_methylase_N6_adenine_CS"/>
</dbReference>
<organism evidence="8 9">
    <name type="scientific">Mesorhizobium argentiipisi</name>
    <dbReference type="NCBI Taxonomy" id="3015175"/>
    <lineage>
        <taxon>Bacteria</taxon>
        <taxon>Pseudomonadati</taxon>
        <taxon>Pseudomonadota</taxon>
        <taxon>Alphaproteobacteria</taxon>
        <taxon>Hyphomicrobiales</taxon>
        <taxon>Phyllobacteriaceae</taxon>
        <taxon>Mesorhizobium</taxon>
    </lineage>
</organism>
<proteinExistence type="predicted"/>
<feature type="domain" description="Methyltransferase small" evidence="7">
    <location>
        <begin position="107"/>
        <end position="194"/>
    </location>
</feature>
<evidence type="ECO:0000256" key="3">
    <source>
        <dbReference type="ARBA" id="ARBA00022679"/>
    </source>
</evidence>
<gene>
    <name evidence="8" type="ORF">O7A05_26165</name>
</gene>
<protein>
    <recommendedName>
        <fullName evidence="1">peptide chain release factor N(5)-glutamine methyltransferase</fullName>
        <ecNumber evidence="1">2.1.1.297</ecNumber>
    </recommendedName>
</protein>
<dbReference type="NCBIfam" id="TIGR00536">
    <property type="entry name" value="hemK_fam"/>
    <property type="match status" value="1"/>
</dbReference>
<evidence type="ECO:0000256" key="1">
    <source>
        <dbReference type="ARBA" id="ARBA00012771"/>
    </source>
</evidence>
<dbReference type="PROSITE" id="PS00092">
    <property type="entry name" value="N6_MTASE"/>
    <property type="match status" value="1"/>
</dbReference>
<accession>A0ABU8KKH8</accession>
<keyword evidence="4" id="KW-0949">S-adenosyl-L-methionine</keyword>
<dbReference type="PANTHER" id="PTHR18895">
    <property type="entry name" value="HEMK METHYLTRANSFERASE"/>
    <property type="match status" value="1"/>
</dbReference>
<name>A0ABU8KKH8_9HYPH</name>
<dbReference type="SUPFAM" id="SSF53335">
    <property type="entry name" value="S-adenosyl-L-methionine-dependent methyltransferases"/>
    <property type="match status" value="1"/>
</dbReference>
<dbReference type="InterPro" id="IPR007848">
    <property type="entry name" value="Small_mtfrase_dom"/>
</dbReference>
<dbReference type="Proteomes" id="UP001366503">
    <property type="component" value="Unassembled WGS sequence"/>
</dbReference>
<dbReference type="PANTHER" id="PTHR18895:SF74">
    <property type="entry name" value="MTRF1L RELEASE FACTOR GLUTAMINE METHYLTRANSFERASE"/>
    <property type="match status" value="1"/>
</dbReference>
<dbReference type="Pfam" id="PF05175">
    <property type="entry name" value="MTS"/>
    <property type="match status" value="1"/>
</dbReference>
<sequence>MGNGASRPPTRTPRWRREIRSRSGSATNWRARRHNSAGASALLGERWIRLWRQVLSQDIDVAGAYSRGSAVFMGMEMLVASGALVPRPETELLGSSAVDVLHQMNLPAPRVVDMCCGAGNLACAIAHQVPAARVWASDLTDGCVEVARRNVVHLGLAERVSVHQGDLFEALSTLVPKGAIDVVVCNPPYISEKRLEGDRSHLVALEPREAFAAGPYGIAIHMRVVKDALRYLRPGGALLFEVGLGQDRQVASLLERSRSYEGIRAVTNRAGEARVVLGYARPQP</sequence>
<comment type="caution">
    <text evidence="8">The sequence shown here is derived from an EMBL/GenBank/DDBJ whole genome shotgun (WGS) entry which is preliminary data.</text>
</comment>
<feature type="region of interest" description="Disordered" evidence="6">
    <location>
        <begin position="1"/>
        <end position="30"/>
    </location>
</feature>
<evidence type="ECO:0000259" key="7">
    <source>
        <dbReference type="Pfam" id="PF05175"/>
    </source>
</evidence>
<reference evidence="8 9" key="1">
    <citation type="submission" date="2022-12" db="EMBL/GenBank/DDBJ databases">
        <authorList>
            <person name="Muema E."/>
        </authorList>
    </citation>
    <scope>NUCLEOTIDE SEQUENCE [LARGE SCALE GENOMIC DNA]</scope>
    <source>
        <strain evidence="9">1330</strain>
    </source>
</reference>
<dbReference type="Gene3D" id="3.40.50.150">
    <property type="entry name" value="Vaccinia Virus protein VP39"/>
    <property type="match status" value="1"/>
</dbReference>
<evidence type="ECO:0000313" key="8">
    <source>
        <dbReference type="EMBL" id="MEI9405625.1"/>
    </source>
</evidence>
<keyword evidence="3" id="KW-0808">Transferase</keyword>
<dbReference type="EC" id="2.1.1.297" evidence="1"/>
<keyword evidence="2" id="KW-0489">Methyltransferase</keyword>
<dbReference type="InterPro" id="IPR004556">
    <property type="entry name" value="HemK-like"/>
</dbReference>
<dbReference type="EMBL" id="JAPYKO010000024">
    <property type="protein sequence ID" value="MEI9405625.1"/>
    <property type="molecule type" value="Genomic_DNA"/>
</dbReference>
<keyword evidence="9" id="KW-1185">Reference proteome</keyword>
<comment type="catalytic activity">
    <reaction evidence="5">
        <text>L-glutaminyl-[peptide chain release factor] + S-adenosyl-L-methionine = N(5)-methyl-L-glutaminyl-[peptide chain release factor] + S-adenosyl-L-homocysteine + H(+)</text>
        <dbReference type="Rhea" id="RHEA:42896"/>
        <dbReference type="Rhea" id="RHEA-COMP:10271"/>
        <dbReference type="Rhea" id="RHEA-COMP:10272"/>
        <dbReference type="ChEBI" id="CHEBI:15378"/>
        <dbReference type="ChEBI" id="CHEBI:30011"/>
        <dbReference type="ChEBI" id="CHEBI:57856"/>
        <dbReference type="ChEBI" id="CHEBI:59789"/>
        <dbReference type="ChEBI" id="CHEBI:61891"/>
        <dbReference type="EC" id="2.1.1.297"/>
    </reaction>
</comment>
<evidence type="ECO:0000256" key="2">
    <source>
        <dbReference type="ARBA" id="ARBA00022603"/>
    </source>
</evidence>
<evidence type="ECO:0000256" key="4">
    <source>
        <dbReference type="ARBA" id="ARBA00022691"/>
    </source>
</evidence>
<dbReference type="InterPro" id="IPR050320">
    <property type="entry name" value="N5-glutamine_MTase"/>
</dbReference>
<evidence type="ECO:0000256" key="5">
    <source>
        <dbReference type="ARBA" id="ARBA00048391"/>
    </source>
</evidence>
<dbReference type="InterPro" id="IPR029063">
    <property type="entry name" value="SAM-dependent_MTases_sf"/>
</dbReference>
<evidence type="ECO:0000313" key="9">
    <source>
        <dbReference type="Proteomes" id="UP001366503"/>
    </source>
</evidence>
<dbReference type="CDD" id="cd02440">
    <property type="entry name" value="AdoMet_MTases"/>
    <property type="match status" value="1"/>
</dbReference>